<keyword evidence="1" id="KW-0472">Membrane</keyword>
<evidence type="ECO:0000313" key="2">
    <source>
        <dbReference type="EMBL" id="BCS83132.1"/>
    </source>
</evidence>
<keyword evidence="1" id="KW-1133">Transmembrane helix</keyword>
<name>A0ABM7NSJ0_9VIRU</name>
<dbReference type="RefSeq" id="YP_010841740.1">
    <property type="nucleotide sequence ID" value="NC_079139.1"/>
</dbReference>
<dbReference type="Proteomes" id="UP001321479">
    <property type="component" value="Segment"/>
</dbReference>
<organism evidence="2 3">
    <name type="scientific">Cotonvirus japonicus</name>
    <dbReference type="NCBI Taxonomy" id="2811091"/>
    <lineage>
        <taxon>Viruses</taxon>
        <taxon>Varidnaviria</taxon>
        <taxon>Bamfordvirae</taxon>
        <taxon>Nucleocytoviricota</taxon>
        <taxon>Megaviricetes</taxon>
        <taxon>Imitervirales</taxon>
        <taxon>Mimiviridae</taxon>
        <taxon>Megamimivirinae</taxon>
        <taxon>Cotonvirus</taxon>
        <taxon>Cotonvirus japonicum</taxon>
    </lineage>
</organism>
<keyword evidence="3" id="KW-1185">Reference proteome</keyword>
<evidence type="ECO:0000256" key="1">
    <source>
        <dbReference type="SAM" id="Phobius"/>
    </source>
</evidence>
<reference evidence="2 3" key="1">
    <citation type="submission" date="2021-02" db="EMBL/GenBank/DDBJ databases">
        <title>Cotonvirus japonicus, which uses Golgi apparatus of host cells for its virion factory, phylogenetically links tailed tupanvirus and icosahedral mimivirus.</title>
        <authorList>
            <person name="Takahashi H."/>
            <person name="Fukaya S."/>
            <person name="Song C."/>
            <person name="Murata K."/>
            <person name="Takemura M."/>
        </authorList>
    </citation>
    <scope>NUCLEOTIDE SEQUENCE [LARGE SCALE GENOMIC DNA]</scope>
</reference>
<dbReference type="EMBL" id="AP024483">
    <property type="protein sequence ID" value="BCS83132.1"/>
    <property type="molecule type" value="Genomic_DNA"/>
</dbReference>
<accession>A0ABM7NSJ0</accession>
<evidence type="ECO:0000313" key="3">
    <source>
        <dbReference type="Proteomes" id="UP001321479"/>
    </source>
</evidence>
<proteinExistence type="predicted"/>
<feature type="transmembrane region" description="Helical" evidence="1">
    <location>
        <begin position="34"/>
        <end position="50"/>
    </location>
</feature>
<dbReference type="GeneID" id="80558337"/>
<sequence length="75" mass="8830">MDNNCSTFILIYIIWNIFIISGTAYIVFWKNHSAWWFLLAVLLLAFPLSCKNTLPTNKNNYSPNEHKNCQIIHQK</sequence>
<feature type="transmembrane region" description="Helical" evidence="1">
    <location>
        <begin position="7"/>
        <end position="28"/>
    </location>
</feature>
<keyword evidence="1" id="KW-0812">Transmembrane</keyword>
<protein>
    <submittedName>
        <fullName evidence="2">Uncharacterized protein</fullName>
    </submittedName>
</protein>